<evidence type="ECO:0000313" key="2">
    <source>
        <dbReference type="EMBL" id="EEY68789.1"/>
    </source>
</evidence>
<protein>
    <recommendedName>
        <fullName evidence="4">GAF domain-containing protein</fullName>
    </recommendedName>
</protein>
<dbReference type="VEuPathDB" id="FungiDB:PITG_21937"/>
<name>D0P4Q3_PHYIT</name>
<dbReference type="RefSeq" id="XP_002996899.1">
    <property type="nucleotide sequence ID" value="XM_002996853.1"/>
</dbReference>
<dbReference type="Proteomes" id="UP000006643">
    <property type="component" value="Unassembled WGS sequence"/>
</dbReference>
<dbReference type="eggNOG" id="ENOG502RAGA">
    <property type="taxonomic scope" value="Eukaryota"/>
</dbReference>
<evidence type="ECO:0000256" key="1">
    <source>
        <dbReference type="SAM" id="MobiDB-lite"/>
    </source>
</evidence>
<feature type="compositionally biased region" description="Acidic residues" evidence="1">
    <location>
        <begin position="271"/>
        <end position="287"/>
    </location>
</feature>
<evidence type="ECO:0008006" key="4">
    <source>
        <dbReference type="Google" id="ProtNLM"/>
    </source>
</evidence>
<dbReference type="SUPFAM" id="SSF55781">
    <property type="entry name" value="GAF domain-like"/>
    <property type="match status" value="1"/>
</dbReference>
<accession>D0P4Q3</accession>
<dbReference type="InParanoid" id="D0P4Q3"/>
<feature type="region of interest" description="Disordered" evidence="1">
    <location>
        <begin position="269"/>
        <end position="293"/>
    </location>
</feature>
<dbReference type="GeneID" id="9473586"/>
<dbReference type="AlphaFoldDB" id="D0P4Q3"/>
<proteinExistence type="predicted"/>
<dbReference type="KEGG" id="pif:PITG_21937"/>
<reference evidence="3" key="1">
    <citation type="journal article" date="2009" name="Nature">
        <title>Genome sequence and analysis of the Irish potato famine pathogen Phytophthora infestans.</title>
        <authorList>
            <consortium name="The Broad Institute Genome Sequencing Platform"/>
            <person name="Haas B.J."/>
            <person name="Kamoun S."/>
            <person name="Zody M.C."/>
            <person name="Jiang R.H."/>
            <person name="Handsaker R.E."/>
            <person name="Cano L.M."/>
            <person name="Grabherr M."/>
            <person name="Kodira C.D."/>
            <person name="Raffaele S."/>
            <person name="Torto-Alalibo T."/>
            <person name="Bozkurt T.O."/>
            <person name="Ah-Fong A.M."/>
            <person name="Alvarado L."/>
            <person name="Anderson V.L."/>
            <person name="Armstrong M.R."/>
            <person name="Avrova A."/>
            <person name="Baxter L."/>
            <person name="Beynon J."/>
            <person name="Boevink P.C."/>
            <person name="Bollmann S.R."/>
            <person name="Bos J.I."/>
            <person name="Bulone V."/>
            <person name="Cai G."/>
            <person name="Cakir C."/>
            <person name="Carrington J.C."/>
            <person name="Chawner M."/>
            <person name="Conti L."/>
            <person name="Costanzo S."/>
            <person name="Ewan R."/>
            <person name="Fahlgren N."/>
            <person name="Fischbach M.A."/>
            <person name="Fugelstad J."/>
            <person name="Gilroy E.M."/>
            <person name="Gnerre S."/>
            <person name="Green P.J."/>
            <person name="Grenville-Briggs L.J."/>
            <person name="Griffith J."/>
            <person name="Grunwald N.J."/>
            <person name="Horn K."/>
            <person name="Horner N.R."/>
            <person name="Hu C.H."/>
            <person name="Huitema E."/>
            <person name="Jeong D.H."/>
            <person name="Jones A.M."/>
            <person name="Jones J.D."/>
            <person name="Jones R.W."/>
            <person name="Karlsson E.K."/>
            <person name="Kunjeti S.G."/>
            <person name="Lamour K."/>
            <person name="Liu Z."/>
            <person name="Ma L."/>
            <person name="Maclean D."/>
            <person name="Chibucos M.C."/>
            <person name="McDonald H."/>
            <person name="McWalters J."/>
            <person name="Meijer H.J."/>
            <person name="Morgan W."/>
            <person name="Morris P.F."/>
            <person name="Munro C.A."/>
            <person name="O'Neill K."/>
            <person name="Ospina-Giraldo M."/>
            <person name="Pinzon A."/>
            <person name="Pritchard L."/>
            <person name="Ramsahoye B."/>
            <person name="Ren Q."/>
            <person name="Restrepo S."/>
            <person name="Roy S."/>
            <person name="Sadanandom A."/>
            <person name="Savidor A."/>
            <person name="Schornack S."/>
            <person name="Schwartz D.C."/>
            <person name="Schumann U.D."/>
            <person name="Schwessinger B."/>
            <person name="Seyer L."/>
            <person name="Sharpe T."/>
            <person name="Silvar C."/>
            <person name="Song J."/>
            <person name="Studholme D.J."/>
            <person name="Sykes S."/>
            <person name="Thines M."/>
            <person name="van de Vondervoort P.J."/>
            <person name="Phuntumart V."/>
            <person name="Wawra S."/>
            <person name="Weide R."/>
            <person name="Win J."/>
            <person name="Young C."/>
            <person name="Zhou S."/>
            <person name="Fry W."/>
            <person name="Meyers B.C."/>
            <person name="van West P."/>
            <person name="Ristaino J."/>
            <person name="Govers F."/>
            <person name="Birch P.R."/>
            <person name="Whisson S.C."/>
            <person name="Judelson H.S."/>
            <person name="Nusbaum C."/>
        </authorList>
    </citation>
    <scope>NUCLEOTIDE SEQUENCE [LARGE SCALE GENOMIC DNA]</scope>
    <source>
        <strain evidence="3">T30-4</strain>
    </source>
</reference>
<dbReference type="OrthoDB" id="21225at2759"/>
<keyword evidence="3" id="KW-1185">Reference proteome</keyword>
<organism evidence="2 3">
    <name type="scientific">Phytophthora infestans (strain T30-4)</name>
    <name type="common">Potato late blight agent</name>
    <dbReference type="NCBI Taxonomy" id="403677"/>
    <lineage>
        <taxon>Eukaryota</taxon>
        <taxon>Sar</taxon>
        <taxon>Stramenopiles</taxon>
        <taxon>Oomycota</taxon>
        <taxon>Peronosporomycetes</taxon>
        <taxon>Peronosporales</taxon>
        <taxon>Peronosporaceae</taxon>
        <taxon>Phytophthora</taxon>
    </lineage>
</organism>
<sequence length="488" mass="54237">MSGLYAKSFIFGSYEREVACSENQDEDDDDDVDNDEQLAVKTKSFSRTTILGHNEQWCYFDYFQRTKEHGGFTISKRALPPSEGTPGRIAGDHSRVDQLHGLNASYLVDKIPNQKELRVVFHASQLRRLLAMAHGVTKLPTVVRRRRFGAQVPVDVNTVHRCYLCGYLVCVDCWNSETMECSAGRVAAIVVCTRCRANVQACEYSEVFAGTSAQREKHRGPPRVVEDSSNAPTVSLLVDFLSASLLNSDAGSSEHAAVMTVIRTLLRQDSEDSEDDSDDDCSDEDRSEFDRNEPRFKILGETDACKLGNAAERNYVLDLPVDPKAASDDKPDIQDLELLCSLAVKTMGCSYSFVTVMGETDEHVLASTHPDFAGAVVPREQTTCQHLLMSPHPFMVAHHEADVRFQNHGPTSSIPIRFYVGFPVKVPLVGGKPGDPEMIAATLCCVDTKPRVEITRTQYATMTRLANTTRTFLLQKSQQLQLGEDRTK</sequence>
<dbReference type="HOGENOM" id="CLU_013242_2_0_1"/>
<gene>
    <name evidence="2" type="ORF">PITG_21937</name>
</gene>
<dbReference type="EMBL" id="DS028839">
    <property type="protein sequence ID" value="EEY68789.1"/>
    <property type="molecule type" value="Genomic_DNA"/>
</dbReference>
<dbReference type="PANTHER" id="PTHR43102">
    <property type="entry name" value="SLR1143 PROTEIN"/>
    <property type="match status" value="1"/>
</dbReference>
<dbReference type="PANTHER" id="PTHR43102:SF2">
    <property type="entry name" value="GAF DOMAIN-CONTAINING PROTEIN"/>
    <property type="match status" value="1"/>
</dbReference>
<dbReference type="OMA" id="CCTDSTA"/>
<evidence type="ECO:0000313" key="3">
    <source>
        <dbReference type="Proteomes" id="UP000006643"/>
    </source>
</evidence>